<feature type="domain" description="Lipoyl-binding" evidence="3">
    <location>
        <begin position="91"/>
        <end position="148"/>
    </location>
</feature>
<evidence type="ECO:0000313" key="5">
    <source>
        <dbReference type="Proteomes" id="UP001056539"/>
    </source>
</evidence>
<reference evidence="4" key="1">
    <citation type="submission" date="2021-04" db="EMBL/GenBank/DDBJ databases">
        <authorList>
            <person name="Postec A."/>
        </authorList>
    </citation>
    <scope>NUCLEOTIDE SEQUENCE</scope>
    <source>
        <strain evidence="4">F1F22</strain>
    </source>
</reference>
<dbReference type="CDD" id="cd06850">
    <property type="entry name" value="biotinyl_domain"/>
    <property type="match status" value="1"/>
</dbReference>
<dbReference type="InterPro" id="IPR011053">
    <property type="entry name" value="Single_hybrid_motif"/>
</dbReference>
<dbReference type="Gene3D" id="2.40.50.100">
    <property type="match status" value="1"/>
</dbReference>
<dbReference type="KEGG" id="taqu:KDW03_11235"/>
<name>A0AAX3BCU1_9SPIR</name>
<dbReference type="InterPro" id="IPR050709">
    <property type="entry name" value="Biotin_Carboxyl_Carrier/Decarb"/>
</dbReference>
<feature type="compositionally biased region" description="Low complexity" evidence="2">
    <location>
        <begin position="42"/>
        <end position="71"/>
    </location>
</feature>
<accession>A0AAX3BCU1</accession>
<organism evidence="4 5">
    <name type="scientific">Thermospira aquatica</name>
    <dbReference type="NCBI Taxonomy" id="2828656"/>
    <lineage>
        <taxon>Bacteria</taxon>
        <taxon>Pseudomonadati</taxon>
        <taxon>Spirochaetota</taxon>
        <taxon>Spirochaetia</taxon>
        <taxon>Brevinematales</taxon>
        <taxon>Thermospiraceae</taxon>
        <taxon>Thermospira</taxon>
    </lineage>
</organism>
<keyword evidence="1" id="KW-0092">Biotin</keyword>
<evidence type="ECO:0000313" key="4">
    <source>
        <dbReference type="EMBL" id="URA10039.1"/>
    </source>
</evidence>
<dbReference type="InterPro" id="IPR000089">
    <property type="entry name" value="Biotin_lipoyl"/>
</dbReference>
<evidence type="ECO:0000259" key="3">
    <source>
        <dbReference type="Pfam" id="PF00364"/>
    </source>
</evidence>
<evidence type="ECO:0000256" key="2">
    <source>
        <dbReference type="SAM" id="MobiDB-lite"/>
    </source>
</evidence>
<sequence>MFSIKDLKELYTLFEDVDVGEIEFQQGELKVRMVSGGSKQKPAPVVTAQAPAPASQTPAAQSTSESSVPESSIKDVTSKWVGIFTRLNPKTKEAYVKLRDVVKKGDVIAHVRVLGHLQDVVCEFDGKVKEILVEEGQPVEYGQPLFRIEA</sequence>
<reference evidence="4" key="2">
    <citation type="submission" date="2022-06" db="EMBL/GenBank/DDBJ databases">
        <title>Thermospira aquatica gen. nov., sp. nov.</title>
        <authorList>
            <person name="Ben Ali Gam Z."/>
            <person name="Labat M."/>
        </authorList>
    </citation>
    <scope>NUCLEOTIDE SEQUENCE</scope>
    <source>
        <strain evidence="4">F1F22</strain>
    </source>
</reference>
<keyword evidence="5" id="KW-1185">Reference proteome</keyword>
<evidence type="ECO:0000256" key="1">
    <source>
        <dbReference type="ARBA" id="ARBA00023267"/>
    </source>
</evidence>
<dbReference type="Pfam" id="PF00364">
    <property type="entry name" value="Biotin_lipoyl"/>
    <property type="match status" value="1"/>
</dbReference>
<feature type="region of interest" description="Disordered" evidence="2">
    <location>
        <begin position="38"/>
        <end position="73"/>
    </location>
</feature>
<dbReference type="PANTHER" id="PTHR45266">
    <property type="entry name" value="OXALOACETATE DECARBOXYLASE ALPHA CHAIN"/>
    <property type="match status" value="1"/>
</dbReference>
<dbReference type="PANTHER" id="PTHR45266:SF3">
    <property type="entry name" value="OXALOACETATE DECARBOXYLASE ALPHA CHAIN"/>
    <property type="match status" value="1"/>
</dbReference>
<dbReference type="SUPFAM" id="SSF51230">
    <property type="entry name" value="Single hybrid motif"/>
    <property type="match status" value="1"/>
</dbReference>
<dbReference type="EMBL" id="CP073355">
    <property type="protein sequence ID" value="URA10039.1"/>
    <property type="molecule type" value="Genomic_DNA"/>
</dbReference>
<protein>
    <submittedName>
        <fullName evidence="4">Biotin/lipoyl-binding protein</fullName>
    </submittedName>
</protein>
<dbReference type="AlphaFoldDB" id="A0AAX3BCU1"/>
<proteinExistence type="predicted"/>
<gene>
    <name evidence="4" type="ORF">KDW03_11235</name>
</gene>
<dbReference type="Proteomes" id="UP001056539">
    <property type="component" value="Chromosome"/>
</dbReference>
<dbReference type="RefSeq" id="WP_271435170.1">
    <property type="nucleotide sequence ID" value="NZ_CP073355.1"/>
</dbReference>